<protein>
    <submittedName>
        <fullName evidence="1">Uncharacterized protein</fullName>
    </submittedName>
</protein>
<organism evidence="1 2">
    <name type="scientific">Aeromonas phage 65.2</name>
    <dbReference type="NCBI Taxonomy" id="1932896"/>
    <lineage>
        <taxon>Viruses</taxon>
        <taxon>Duplodnaviria</taxon>
        <taxon>Heunggongvirae</taxon>
        <taxon>Uroviricota</taxon>
        <taxon>Caudoviricetes</taxon>
        <taxon>Pantevenvirales</taxon>
        <taxon>Straboviridae</taxon>
        <taxon>Emmerichvirinae</taxon>
        <taxon>Ishigurovirus</taxon>
        <taxon>Ishigurovirus osborne</taxon>
    </lineage>
</organism>
<dbReference type="EMBL" id="KY290955">
    <property type="protein sequence ID" value="APU01682.1"/>
    <property type="molecule type" value="Genomic_DNA"/>
</dbReference>
<dbReference type="Pfam" id="PF13876">
    <property type="entry name" value="Phage_gp49_66"/>
    <property type="match status" value="1"/>
</dbReference>
<dbReference type="InterPro" id="IPR025915">
    <property type="entry name" value="Phage_gp49_66"/>
</dbReference>
<evidence type="ECO:0000313" key="2">
    <source>
        <dbReference type="Proteomes" id="UP000225215"/>
    </source>
</evidence>
<name>A0A219YCL4_9CAUD</name>
<dbReference type="Proteomes" id="UP000225215">
    <property type="component" value="Segment"/>
</dbReference>
<evidence type="ECO:0000313" key="1">
    <source>
        <dbReference type="EMBL" id="APU01682.1"/>
    </source>
</evidence>
<accession>A0A219YCL4</accession>
<reference evidence="1 2" key="1">
    <citation type="journal article" date="2017" name="Sci. Rep.">
        <title>Characterization and diversity of phages infecting Aeromonas salmonicida subsp. salmonicida.</title>
        <authorList>
            <person name="Vincent A.T."/>
            <person name="Paquet V.E."/>
            <person name="Bernatchez A."/>
            <person name="Tremblay D.M."/>
            <person name="Moineau S."/>
            <person name="Charette S.J."/>
        </authorList>
    </citation>
    <scope>NUCLEOTIDE SEQUENCE [LARGE SCALE GENOMIC DNA]</scope>
</reference>
<proteinExistence type="predicted"/>
<sequence length="199" mass="23079">MKYIKLKNPEGYIRYASGLSKEFLKNVKIVVEAMKERELCGMKTIIQKHPEHKNWYSSDLIIKNQVIFSENTKGISKERCDTWWIDSLELNNFFEVFDDNPTSVSIDKTEVESYISTVNYFTAAQGIDSSVPIYGSNDVIEKHNRFLFCMITLKNGMVFYGTNSGGMDPDKYDREFAENDAYQEAFNKVWEAVAIHKNF</sequence>